<gene>
    <name evidence="2" type="ORF">H105_02748</name>
</gene>
<dbReference type="Proteomes" id="UP000023623">
    <property type="component" value="Unassembled WGS sequence"/>
</dbReference>
<organism evidence="2 3">
    <name type="scientific">Trichophyton soudanense CBS 452.61</name>
    <dbReference type="NCBI Taxonomy" id="1215331"/>
    <lineage>
        <taxon>Eukaryota</taxon>
        <taxon>Fungi</taxon>
        <taxon>Dikarya</taxon>
        <taxon>Ascomycota</taxon>
        <taxon>Pezizomycotina</taxon>
        <taxon>Eurotiomycetes</taxon>
        <taxon>Eurotiomycetidae</taxon>
        <taxon>Onygenales</taxon>
        <taxon>Arthrodermataceae</taxon>
        <taxon>Trichophyton</taxon>
    </lineage>
</organism>
<dbReference type="HOGENOM" id="CLU_2980774_0_0_1"/>
<evidence type="ECO:0000256" key="1">
    <source>
        <dbReference type="SAM" id="SignalP"/>
    </source>
</evidence>
<sequence length="58" mass="6929">MPPRIWKCWMIRWPSASSSLTRKSSAVLLLACSMFRQRTLPLDMRRLDALCLWKPFIY</sequence>
<feature type="chain" id="PRO_5001509363" evidence="1">
    <location>
        <begin position="19"/>
        <end position="58"/>
    </location>
</feature>
<feature type="signal peptide" evidence="1">
    <location>
        <begin position="1"/>
        <end position="18"/>
    </location>
</feature>
<keyword evidence="1" id="KW-0732">Signal</keyword>
<dbReference type="AlphaFoldDB" id="A0A022XYJ1"/>
<accession>A0A022XYJ1</accession>
<reference evidence="2 3" key="1">
    <citation type="submission" date="2014-02" db="EMBL/GenBank/DDBJ databases">
        <title>The Genome Sequence of Trichophyton rubrum (morphotype soudanense) CBS 452.61.</title>
        <authorList>
            <consortium name="The Broad Institute Genomics Platform"/>
            <person name="Cuomo C.A."/>
            <person name="White T.C."/>
            <person name="Graser Y."/>
            <person name="Martinez-Rossi N."/>
            <person name="Heitman J."/>
            <person name="Young S.K."/>
            <person name="Zeng Q."/>
            <person name="Gargeya S."/>
            <person name="Abouelleil A."/>
            <person name="Alvarado L."/>
            <person name="Chapman S.B."/>
            <person name="Gainer-Dewar J."/>
            <person name="Goldberg J."/>
            <person name="Griggs A."/>
            <person name="Gujja S."/>
            <person name="Hansen M."/>
            <person name="Howarth C."/>
            <person name="Imamovic A."/>
            <person name="Larimer J."/>
            <person name="Martinez D."/>
            <person name="Murphy C."/>
            <person name="Pearson M.D."/>
            <person name="Persinoti G."/>
            <person name="Poon T."/>
            <person name="Priest M."/>
            <person name="Roberts A.D."/>
            <person name="Saif S."/>
            <person name="Shea T.D."/>
            <person name="Sykes S.N."/>
            <person name="Wortman J."/>
            <person name="Nusbaum C."/>
            <person name="Birren B."/>
        </authorList>
    </citation>
    <scope>NUCLEOTIDE SEQUENCE [LARGE SCALE GENOMIC DNA]</scope>
    <source>
        <strain evidence="2 3">CBS 452.61</strain>
    </source>
</reference>
<protein>
    <submittedName>
        <fullName evidence="2">Uncharacterized protein</fullName>
    </submittedName>
</protein>
<name>A0A022XYJ1_TRISD</name>
<evidence type="ECO:0000313" key="3">
    <source>
        <dbReference type="Proteomes" id="UP000023623"/>
    </source>
</evidence>
<keyword evidence="3" id="KW-1185">Reference proteome</keyword>
<evidence type="ECO:0000313" key="2">
    <source>
        <dbReference type="EMBL" id="EZF75797.1"/>
    </source>
</evidence>
<dbReference type="EMBL" id="KK208803">
    <property type="protein sequence ID" value="EZF75797.1"/>
    <property type="molecule type" value="Genomic_DNA"/>
</dbReference>
<proteinExistence type="predicted"/>